<sequence length="79" mass="8932">MVARREEQSLADAPSALSLPRRMNLSRHSSAGGAKPRITHEKIPCIFRLFQDRLPEPGDQRPPNPLTAFFSVILAWSFF</sequence>
<dbReference type="STRING" id="481448.Minf_2104"/>
<dbReference type="Proteomes" id="UP000009149">
    <property type="component" value="Chromosome"/>
</dbReference>
<evidence type="ECO:0000313" key="2">
    <source>
        <dbReference type="Proteomes" id="UP000009149"/>
    </source>
</evidence>
<protein>
    <submittedName>
        <fullName evidence="1">Uncharacterized protein</fullName>
    </submittedName>
</protein>
<dbReference type="HOGENOM" id="CLU_2602003_0_0_0"/>
<dbReference type="EMBL" id="CP000975">
    <property type="protein sequence ID" value="ACD84158.1"/>
    <property type="molecule type" value="Genomic_DNA"/>
</dbReference>
<proteinExistence type="predicted"/>
<accession>B3DZ66</accession>
<organism evidence="1 2">
    <name type="scientific">Methylacidiphilum infernorum (isolate V4)</name>
    <name type="common">Methylokorus infernorum (strain V4)</name>
    <dbReference type="NCBI Taxonomy" id="481448"/>
    <lineage>
        <taxon>Bacteria</taxon>
        <taxon>Pseudomonadati</taxon>
        <taxon>Verrucomicrobiota</taxon>
        <taxon>Methylacidiphilae</taxon>
        <taxon>Methylacidiphilales</taxon>
        <taxon>Methylacidiphilaceae</taxon>
        <taxon>Methylacidiphilum (ex Ratnadevi et al. 2023)</taxon>
    </lineage>
</organism>
<reference evidence="1 2" key="1">
    <citation type="journal article" date="2008" name="Biol. Direct">
        <title>Complete genome sequence of the extremely acidophilic methanotroph isolate V4, Methylacidiphilum infernorum, a representative of the bacterial phylum Verrucomicrobia.</title>
        <authorList>
            <person name="Hou S."/>
            <person name="Makarova K.S."/>
            <person name="Saw J.H."/>
            <person name="Senin P."/>
            <person name="Ly B.V."/>
            <person name="Zhou Z."/>
            <person name="Ren Y."/>
            <person name="Wang J."/>
            <person name="Galperin M.Y."/>
            <person name="Omelchenko M.V."/>
            <person name="Wolf Y.I."/>
            <person name="Yutin N."/>
            <person name="Koonin E.V."/>
            <person name="Stott M.B."/>
            <person name="Mountain B.W."/>
            <person name="Crowe M.A."/>
            <person name="Smirnova A.V."/>
            <person name="Dunfield P.F."/>
            <person name="Feng L."/>
            <person name="Wang L."/>
            <person name="Alam M."/>
        </authorList>
    </citation>
    <scope>NUCLEOTIDE SEQUENCE [LARGE SCALE GENOMIC DNA]</scope>
    <source>
        <strain evidence="2">Isolate V4</strain>
    </source>
</reference>
<name>B3DZ66_METI4</name>
<gene>
    <name evidence="1" type="ordered locus">Minf_2104</name>
</gene>
<evidence type="ECO:0000313" key="1">
    <source>
        <dbReference type="EMBL" id="ACD84158.1"/>
    </source>
</evidence>
<dbReference type="AlphaFoldDB" id="B3DZ66"/>
<dbReference type="KEGG" id="min:Minf_2104"/>